<dbReference type="Proteomes" id="UP001597203">
    <property type="component" value="Unassembled WGS sequence"/>
</dbReference>
<dbReference type="InterPro" id="IPR031939">
    <property type="entry name" value="Adhesin_E-like"/>
</dbReference>
<name>A0ABW3P4N0_9SPHN</name>
<dbReference type="RefSeq" id="WP_380912828.1">
    <property type="nucleotide sequence ID" value="NZ_JBHTLS010000131.1"/>
</dbReference>
<evidence type="ECO:0000259" key="1">
    <source>
        <dbReference type="Pfam" id="PF16747"/>
    </source>
</evidence>
<reference evidence="3" key="1">
    <citation type="journal article" date="2019" name="Int. J. Syst. Evol. Microbiol.">
        <title>The Global Catalogue of Microorganisms (GCM) 10K type strain sequencing project: providing services to taxonomists for standard genome sequencing and annotation.</title>
        <authorList>
            <consortium name="The Broad Institute Genomics Platform"/>
            <consortium name="The Broad Institute Genome Sequencing Center for Infectious Disease"/>
            <person name="Wu L."/>
            <person name="Ma J."/>
        </authorList>
    </citation>
    <scope>NUCLEOTIDE SEQUENCE [LARGE SCALE GENOMIC DNA]</scope>
    <source>
        <strain evidence="3">CCUG 54329</strain>
    </source>
</reference>
<feature type="domain" description="Surface-adhesin protein E-like" evidence="1">
    <location>
        <begin position="24"/>
        <end position="125"/>
    </location>
</feature>
<protein>
    <submittedName>
        <fullName evidence="2">Surface-adhesin E family protein</fullName>
    </submittedName>
</protein>
<sequence>MPVLVFVGIAANSHPAHADPLVLVATDPNSVVAIDLGEKQETGLGTIRVWQIERYGTPSITIKGKAAKVIKTQYEVRCSTKETRRLYAFAFDSSGGSIDYGPFRESWMPSPPGSYYIDLHRVACGGPSATDVIFDDMDHLAKTQDAIAREKGH</sequence>
<keyword evidence="3" id="KW-1185">Reference proteome</keyword>
<organism evidence="2 3">
    <name type="scientific">Sphingobium olei</name>
    <dbReference type="NCBI Taxonomy" id="420955"/>
    <lineage>
        <taxon>Bacteria</taxon>
        <taxon>Pseudomonadati</taxon>
        <taxon>Pseudomonadota</taxon>
        <taxon>Alphaproteobacteria</taxon>
        <taxon>Sphingomonadales</taxon>
        <taxon>Sphingomonadaceae</taxon>
        <taxon>Sphingobium</taxon>
    </lineage>
</organism>
<dbReference type="EMBL" id="JBHTLS010000131">
    <property type="protein sequence ID" value="MFD1106284.1"/>
    <property type="molecule type" value="Genomic_DNA"/>
</dbReference>
<gene>
    <name evidence="2" type="ORF">ACFQ24_15575</name>
</gene>
<comment type="caution">
    <text evidence="2">The sequence shown here is derived from an EMBL/GenBank/DDBJ whole genome shotgun (WGS) entry which is preliminary data.</text>
</comment>
<accession>A0ABW3P4N0</accession>
<proteinExistence type="predicted"/>
<evidence type="ECO:0000313" key="2">
    <source>
        <dbReference type="EMBL" id="MFD1106284.1"/>
    </source>
</evidence>
<dbReference type="Pfam" id="PF16747">
    <property type="entry name" value="Adhesin_E"/>
    <property type="match status" value="1"/>
</dbReference>
<evidence type="ECO:0000313" key="3">
    <source>
        <dbReference type="Proteomes" id="UP001597203"/>
    </source>
</evidence>